<feature type="domain" description="HTH tetR-type" evidence="5">
    <location>
        <begin position="12"/>
        <end position="72"/>
    </location>
</feature>
<dbReference type="Gene3D" id="1.10.357.10">
    <property type="entry name" value="Tetracycline Repressor, domain 2"/>
    <property type="match status" value="1"/>
</dbReference>
<evidence type="ECO:0000313" key="6">
    <source>
        <dbReference type="EMBL" id="ADQ18352.1"/>
    </source>
</evidence>
<dbReference type="InterPro" id="IPR050624">
    <property type="entry name" value="HTH-type_Tx_Regulator"/>
</dbReference>
<dbReference type="KEGG" id="lby:Lbys_2690"/>
<dbReference type="EMBL" id="CP002305">
    <property type="protein sequence ID" value="ADQ18352.1"/>
    <property type="molecule type" value="Genomic_DNA"/>
</dbReference>
<dbReference type="AlphaFoldDB" id="E4RQE4"/>
<sequence>MGISDRKEREKEEMRRRILDSAKKLFLEMGYEKTSIRGIADDIEYSPATIYLYFKDKNELLYVLHQEAFVEFGKTFEKVAHLETAFEKLIQLGYEYLNFAFSNPELYELMFLLTAPMETLEIRDDVWEEGKNVYFALENLVAQCQEEGHFKNANVPELSMMIWATVHGLVTLQLRKRCGMFSEEEKESRIQGGLNSLIQVLKAY</sequence>
<keyword evidence="1" id="KW-0805">Transcription regulation</keyword>
<evidence type="ECO:0000256" key="1">
    <source>
        <dbReference type="ARBA" id="ARBA00023015"/>
    </source>
</evidence>
<evidence type="ECO:0000256" key="3">
    <source>
        <dbReference type="ARBA" id="ARBA00023163"/>
    </source>
</evidence>
<evidence type="ECO:0000256" key="4">
    <source>
        <dbReference type="PROSITE-ProRule" id="PRU00335"/>
    </source>
</evidence>
<protein>
    <submittedName>
        <fullName evidence="6">Transcriptional regulator, TetR family</fullName>
    </submittedName>
</protein>
<keyword evidence="3" id="KW-0804">Transcription</keyword>
<keyword evidence="7" id="KW-1185">Reference proteome</keyword>
<dbReference type="PROSITE" id="PS50977">
    <property type="entry name" value="HTH_TETR_2"/>
    <property type="match status" value="1"/>
</dbReference>
<dbReference type="InterPro" id="IPR001647">
    <property type="entry name" value="HTH_TetR"/>
</dbReference>
<evidence type="ECO:0000259" key="5">
    <source>
        <dbReference type="PROSITE" id="PS50977"/>
    </source>
</evidence>
<dbReference type="InterPro" id="IPR025996">
    <property type="entry name" value="MT1864/Rv1816-like_C"/>
</dbReference>
<evidence type="ECO:0000313" key="7">
    <source>
        <dbReference type="Proteomes" id="UP000007435"/>
    </source>
</evidence>
<dbReference type="eggNOG" id="COG1309">
    <property type="taxonomic scope" value="Bacteria"/>
</dbReference>
<dbReference type="GO" id="GO:0003677">
    <property type="term" value="F:DNA binding"/>
    <property type="evidence" value="ECO:0007669"/>
    <property type="project" value="UniProtKB-UniRule"/>
</dbReference>
<dbReference type="Pfam" id="PF13305">
    <property type="entry name" value="TetR_C_33"/>
    <property type="match status" value="1"/>
</dbReference>
<gene>
    <name evidence="6" type="ordered locus">Lbys_2690</name>
</gene>
<name>E4RQE4_LEAB4</name>
<dbReference type="PRINTS" id="PR00455">
    <property type="entry name" value="HTHTETR"/>
</dbReference>
<organism evidence="6 7">
    <name type="scientific">Leadbetterella byssophila (strain DSM 17132 / JCM 16389 / KACC 11308 / NBRC 106382 / 4M15)</name>
    <dbReference type="NCBI Taxonomy" id="649349"/>
    <lineage>
        <taxon>Bacteria</taxon>
        <taxon>Pseudomonadati</taxon>
        <taxon>Bacteroidota</taxon>
        <taxon>Cytophagia</taxon>
        <taxon>Cytophagales</taxon>
        <taxon>Leadbetterellaceae</taxon>
        <taxon>Leadbetterella</taxon>
    </lineage>
</organism>
<dbReference type="SUPFAM" id="SSF46689">
    <property type="entry name" value="Homeodomain-like"/>
    <property type="match status" value="1"/>
</dbReference>
<dbReference type="InterPro" id="IPR036271">
    <property type="entry name" value="Tet_transcr_reg_TetR-rel_C_sf"/>
</dbReference>
<dbReference type="HOGENOM" id="CLU_069356_40_3_10"/>
<dbReference type="SUPFAM" id="SSF48498">
    <property type="entry name" value="Tetracyclin repressor-like, C-terminal domain"/>
    <property type="match status" value="1"/>
</dbReference>
<dbReference type="STRING" id="649349.Lbys_2690"/>
<feature type="DNA-binding region" description="H-T-H motif" evidence="4">
    <location>
        <begin position="35"/>
        <end position="54"/>
    </location>
</feature>
<proteinExistence type="predicted"/>
<accession>E4RQE4</accession>
<dbReference type="PANTHER" id="PTHR43479">
    <property type="entry name" value="ACREF/ENVCD OPERON REPRESSOR-RELATED"/>
    <property type="match status" value="1"/>
</dbReference>
<reference key="1">
    <citation type="submission" date="2010-11" db="EMBL/GenBank/DDBJ databases">
        <title>The complete genome of Leadbetterella byssophila DSM 17132.</title>
        <authorList>
            <consortium name="US DOE Joint Genome Institute (JGI-PGF)"/>
            <person name="Lucas S."/>
            <person name="Copeland A."/>
            <person name="Lapidus A."/>
            <person name="Glavina del Rio T."/>
            <person name="Dalin E."/>
            <person name="Tice H."/>
            <person name="Bruce D."/>
            <person name="Goodwin L."/>
            <person name="Pitluck S."/>
            <person name="Kyrpides N."/>
            <person name="Mavromatis K."/>
            <person name="Ivanova N."/>
            <person name="Teshima H."/>
            <person name="Brettin T."/>
            <person name="Detter J.C."/>
            <person name="Han C."/>
            <person name="Tapia R."/>
            <person name="Land M."/>
            <person name="Hauser L."/>
            <person name="Markowitz V."/>
            <person name="Cheng J.-F."/>
            <person name="Hugenholtz P."/>
            <person name="Woyke T."/>
            <person name="Wu D."/>
            <person name="Tindall B."/>
            <person name="Pomrenke H.G."/>
            <person name="Brambilla E."/>
            <person name="Klenk H.-P."/>
            <person name="Eisen J.A."/>
        </authorList>
    </citation>
    <scope>NUCLEOTIDE SEQUENCE [LARGE SCALE GENOMIC DNA]</scope>
    <source>
        <strain>DSM 17132</strain>
    </source>
</reference>
<dbReference type="InterPro" id="IPR009057">
    <property type="entry name" value="Homeodomain-like_sf"/>
</dbReference>
<keyword evidence="2 4" id="KW-0238">DNA-binding</keyword>
<dbReference type="Pfam" id="PF00440">
    <property type="entry name" value="TetR_N"/>
    <property type="match status" value="1"/>
</dbReference>
<reference evidence="6 7" key="2">
    <citation type="journal article" date="2011" name="Stand. Genomic Sci.">
        <title>Complete genome sequence of Leadbetterella byssophila type strain (4M15).</title>
        <authorList>
            <person name="Abt B."/>
            <person name="Teshima H."/>
            <person name="Lucas S."/>
            <person name="Lapidus A."/>
            <person name="Del Rio T.G."/>
            <person name="Nolan M."/>
            <person name="Tice H."/>
            <person name="Cheng J.F."/>
            <person name="Pitluck S."/>
            <person name="Liolios K."/>
            <person name="Pagani I."/>
            <person name="Ivanova N."/>
            <person name="Mavromatis K."/>
            <person name="Pati A."/>
            <person name="Tapia R."/>
            <person name="Han C."/>
            <person name="Goodwin L."/>
            <person name="Chen A."/>
            <person name="Palaniappan K."/>
            <person name="Land M."/>
            <person name="Hauser L."/>
            <person name="Chang Y.J."/>
            <person name="Jeffries C.D."/>
            <person name="Rohde M."/>
            <person name="Goker M."/>
            <person name="Tindall B.J."/>
            <person name="Detter J.C."/>
            <person name="Woyke T."/>
            <person name="Bristow J."/>
            <person name="Eisen J.A."/>
            <person name="Markowitz V."/>
            <person name="Hugenholtz P."/>
            <person name="Klenk H.P."/>
            <person name="Kyrpides N.C."/>
        </authorList>
    </citation>
    <scope>NUCLEOTIDE SEQUENCE [LARGE SCALE GENOMIC DNA]</scope>
    <source>
        <strain evidence="7">DSM 17132 / JCM 16389 / KACC 11308 / NBRC 106382 / 4M15</strain>
    </source>
</reference>
<dbReference type="PANTHER" id="PTHR43479:SF11">
    <property type="entry name" value="ACREF_ENVCD OPERON REPRESSOR-RELATED"/>
    <property type="match status" value="1"/>
</dbReference>
<dbReference type="Proteomes" id="UP000007435">
    <property type="component" value="Chromosome"/>
</dbReference>
<dbReference type="OrthoDB" id="594604at2"/>
<dbReference type="RefSeq" id="WP_013409386.1">
    <property type="nucleotide sequence ID" value="NC_014655.1"/>
</dbReference>
<evidence type="ECO:0000256" key="2">
    <source>
        <dbReference type="ARBA" id="ARBA00023125"/>
    </source>
</evidence>